<organism evidence="1 2">
    <name type="scientific">Alkaliphilus pronyensis</name>
    <dbReference type="NCBI Taxonomy" id="1482732"/>
    <lineage>
        <taxon>Bacteria</taxon>
        <taxon>Bacillati</taxon>
        <taxon>Bacillota</taxon>
        <taxon>Clostridia</taxon>
        <taxon>Peptostreptococcales</taxon>
        <taxon>Natronincolaceae</taxon>
        <taxon>Alkaliphilus</taxon>
    </lineage>
</organism>
<sequence length="142" mass="16208">MKNELLIRVSGVQKDDKGEENKIQLTTEGVIYKKSNSIFIVYRESEISGMEGTTTTLKIEGDNRVSLKRYGSNQAFMVFEKGKRCKSPYNTLFGNFQMEVYTNNLEVNICEDFRHGDIDISYNLRILGLVETSNSLNISFKA</sequence>
<dbReference type="RefSeq" id="WP_151859541.1">
    <property type="nucleotide sequence ID" value="NZ_WBZC01000001.1"/>
</dbReference>
<dbReference type="InterPro" id="IPR012674">
    <property type="entry name" value="Calycin"/>
</dbReference>
<gene>
    <name evidence="1" type="ORF">F8154_00075</name>
</gene>
<protein>
    <submittedName>
        <fullName evidence="1">DUF1934 domain-containing protein</fullName>
    </submittedName>
</protein>
<dbReference type="Pfam" id="PF09148">
    <property type="entry name" value="DUF1934"/>
    <property type="match status" value="1"/>
</dbReference>
<reference evidence="1 2" key="1">
    <citation type="submission" date="2019-10" db="EMBL/GenBank/DDBJ databases">
        <title>Alkaliphilus serpentinus sp. nov. and Alkaliphilus pronyensis sp. nov., two novel anaerobic alkaliphilic species isolated from the serpentinized-hosted hydrothermal field of the Prony Bay (New Caledonia).</title>
        <authorList>
            <person name="Postec A."/>
        </authorList>
    </citation>
    <scope>NUCLEOTIDE SEQUENCE [LARGE SCALE GENOMIC DNA]</scope>
    <source>
        <strain evidence="1 2">LacV</strain>
    </source>
</reference>
<dbReference type="AlphaFoldDB" id="A0A6I0FXN5"/>
<dbReference type="OrthoDB" id="1680906at2"/>
<dbReference type="Proteomes" id="UP000432715">
    <property type="component" value="Unassembled WGS sequence"/>
</dbReference>
<evidence type="ECO:0000313" key="2">
    <source>
        <dbReference type="Proteomes" id="UP000432715"/>
    </source>
</evidence>
<proteinExistence type="predicted"/>
<dbReference type="SUPFAM" id="SSF50814">
    <property type="entry name" value="Lipocalins"/>
    <property type="match status" value="1"/>
</dbReference>
<evidence type="ECO:0000313" key="1">
    <source>
        <dbReference type="EMBL" id="KAB3540954.1"/>
    </source>
</evidence>
<keyword evidence="2" id="KW-1185">Reference proteome</keyword>
<comment type="caution">
    <text evidence="1">The sequence shown here is derived from an EMBL/GenBank/DDBJ whole genome shotgun (WGS) entry which is preliminary data.</text>
</comment>
<dbReference type="InterPro" id="IPR015231">
    <property type="entry name" value="DUF1934"/>
</dbReference>
<dbReference type="EMBL" id="WBZC01000001">
    <property type="protein sequence ID" value="KAB3540954.1"/>
    <property type="molecule type" value="Genomic_DNA"/>
</dbReference>
<dbReference type="Gene3D" id="2.40.128.20">
    <property type="match status" value="1"/>
</dbReference>
<accession>A0A6I0FXN5</accession>
<name>A0A6I0FXN5_9FIRM</name>